<evidence type="ECO:0008006" key="4">
    <source>
        <dbReference type="Google" id="ProtNLM"/>
    </source>
</evidence>
<reference evidence="2 3" key="1">
    <citation type="submission" date="2020-01" db="EMBL/GenBank/DDBJ databases">
        <authorList>
            <consortium name="DOE Joint Genome Institute"/>
            <person name="Haridas S."/>
            <person name="Albert R."/>
            <person name="Binder M."/>
            <person name="Bloem J."/>
            <person name="Labutti K."/>
            <person name="Salamov A."/>
            <person name="Andreopoulos B."/>
            <person name="Baker S.E."/>
            <person name="Barry K."/>
            <person name="Bills G."/>
            <person name="Bluhm B.H."/>
            <person name="Cannon C."/>
            <person name="Castanera R."/>
            <person name="Culley D.E."/>
            <person name="Daum C."/>
            <person name="Ezra D."/>
            <person name="Gonzalez J.B."/>
            <person name="Henrissat B."/>
            <person name="Kuo A."/>
            <person name="Liang C."/>
            <person name="Lipzen A."/>
            <person name="Lutzoni F."/>
            <person name="Magnuson J."/>
            <person name="Mondo S."/>
            <person name="Nolan M."/>
            <person name="Ohm R."/>
            <person name="Pangilinan J."/>
            <person name="Park H.-J.H."/>
            <person name="Ramirez L."/>
            <person name="Alfaro M."/>
            <person name="Sun H."/>
            <person name="Tritt A."/>
            <person name="Yoshinaga Y."/>
            <person name="Zwiers L.-H.L."/>
            <person name="Turgeon B.G."/>
            <person name="Goodwin S.B."/>
            <person name="Spatafora J.W."/>
            <person name="Crous P.W."/>
            <person name="Grigoriev I.V."/>
        </authorList>
    </citation>
    <scope>NUCLEOTIDE SEQUENCE [LARGE SCALE GENOMIC DNA]</scope>
    <source>
        <strain evidence="2 3">CBS 611.86</strain>
    </source>
</reference>
<feature type="compositionally biased region" description="Basic and acidic residues" evidence="1">
    <location>
        <begin position="219"/>
        <end position="233"/>
    </location>
</feature>
<dbReference type="Proteomes" id="UP000481861">
    <property type="component" value="Unassembled WGS sequence"/>
</dbReference>
<name>A0A7C8IET6_9PLEO</name>
<dbReference type="PANTHER" id="PTHR15837:SF5">
    <property type="entry name" value="NYN DOMAIN-CONTAINING PROTEIN"/>
    <property type="match status" value="1"/>
</dbReference>
<organism evidence="2 3">
    <name type="scientific">Massariosphaeria phaeospora</name>
    <dbReference type="NCBI Taxonomy" id="100035"/>
    <lineage>
        <taxon>Eukaryota</taxon>
        <taxon>Fungi</taxon>
        <taxon>Dikarya</taxon>
        <taxon>Ascomycota</taxon>
        <taxon>Pezizomycotina</taxon>
        <taxon>Dothideomycetes</taxon>
        <taxon>Pleosporomycetidae</taxon>
        <taxon>Pleosporales</taxon>
        <taxon>Pleosporales incertae sedis</taxon>
        <taxon>Massariosphaeria</taxon>
    </lineage>
</organism>
<feature type="region of interest" description="Disordered" evidence="1">
    <location>
        <begin position="196"/>
        <end position="236"/>
    </location>
</feature>
<dbReference type="GO" id="GO:0006606">
    <property type="term" value="P:protein import into nucleus"/>
    <property type="evidence" value="ECO:0007669"/>
    <property type="project" value="TreeGrafter"/>
</dbReference>
<dbReference type="AlphaFoldDB" id="A0A7C8IET6"/>
<proteinExistence type="predicted"/>
<feature type="region of interest" description="Disordered" evidence="1">
    <location>
        <begin position="413"/>
        <end position="436"/>
    </location>
</feature>
<evidence type="ECO:0000313" key="2">
    <source>
        <dbReference type="EMBL" id="KAF2877857.1"/>
    </source>
</evidence>
<evidence type="ECO:0000256" key="1">
    <source>
        <dbReference type="SAM" id="MobiDB-lite"/>
    </source>
</evidence>
<dbReference type="GO" id="GO:0031267">
    <property type="term" value="F:small GTPase binding"/>
    <property type="evidence" value="ECO:0007669"/>
    <property type="project" value="TreeGrafter"/>
</dbReference>
<dbReference type="GO" id="GO:0005085">
    <property type="term" value="F:guanyl-nucleotide exchange factor activity"/>
    <property type="evidence" value="ECO:0007669"/>
    <property type="project" value="TreeGrafter"/>
</dbReference>
<comment type="caution">
    <text evidence="2">The sequence shown here is derived from an EMBL/GenBank/DDBJ whole genome shotgun (WGS) entry which is preliminary data.</text>
</comment>
<feature type="compositionally biased region" description="Polar residues" evidence="1">
    <location>
        <begin position="426"/>
        <end position="436"/>
    </location>
</feature>
<feature type="compositionally biased region" description="Basic residues" evidence="1">
    <location>
        <begin position="202"/>
        <end position="218"/>
    </location>
</feature>
<sequence>MPSHPIDTGWDFGPVLNLIDSDLHDIGSPTLSSTHRTYLDLSQNSEDAKRNRLVRLGSFSNIWEGLGVPGVSTPSALSPVDLVAEDFSSDDALLPASTKIGNDDKVAHSDTSNTASVCDFDGHHAPSAIARVGNDIVANPMVETAAKTSNRSDEDPTTGSTAVCDKINGDKPEHNSIVLGTTSHLESEDEVTVDPYAGMTKKERHQARQRAMKQQKAQRKLEKKEKNREEWRKKFGKGSKAVAELAIKTPVTKGTAPDLSPDKIPTRARSNVGAIIKPPSPVQQTGSGDSGEETVALDTRKGPTMVPEAPLPNIPSSLPMVSSSTFTQSTVIGLVPQTPRAPSITEKVHPSANPPPVSQLQYPALDTPVVYFQQYPLGFSPYAPANGVVHPQAMHPSMHGLVPRTVQPTIIQRRSQPEAARPSAKTPVTPSRPPNTITIRPQVDRHLHFFTQLIQTFPEDRRWLAAPMQLCNDSAAVEGIHVFVDASNILIGYKDKLRMTRTHRFPMSFDSLALLMERRRPVAKRVYAGSQREADPLPEVTKVVETSRLVGYENNIKEQVFIRREDTEKRKFFNEVKRVGWQAAQQRRAGSGSDSEMGPAAAAVTTPATPSAPKWVEQGVDEILHLKMCQSIIDTEVPTTIVLATGDGAEAEHSDGFLAHVERALKKGWKVELVSWKYTTNAGYRNKKFRARWGEQFKSIELDDYVEALVDTP</sequence>
<dbReference type="PANTHER" id="PTHR15837">
    <property type="entry name" value="RAN GUANINE NUCLEOTIDE RELEASE FACTOR"/>
    <property type="match status" value="1"/>
</dbReference>
<dbReference type="InterPro" id="IPR007681">
    <property type="entry name" value="Mog1"/>
</dbReference>
<dbReference type="EMBL" id="JAADJZ010000001">
    <property type="protein sequence ID" value="KAF2877857.1"/>
    <property type="molecule type" value="Genomic_DNA"/>
</dbReference>
<protein>
    <recommendedName>
        <fullName evidence="4">NYN domain-containing protein</fullName>
    </recommendedName>
</protein>
<dbReference type="GO" id="GO:0005634">
    <property type="term" value="C:nucleus"/>
    <property type="evidence" value="ECO:0007669"/>
    <property type="project" value="TreeGrafter"/>
</dbReference>
<feature type="region of interest" description="Disordered" evidence="1">
    <location>
        <begin position="584"/>
        <end position="612"/>
    </location>
</feature>
<feature type="compositionally biased region" description="Low complexity" evidence="1">
    <location>
        <begin position="599"/>
        <end position="612"/>
    </location>
</feature>
<feature type="region of interest" description="Disordered" evidence="1">
    <location>
        <begin position="274"/>
        <end position="295"/>
    </location>
</feature>
<accession>A0A7C8IET6</accession>
<gene>
    <name evidence="2" type="ORF">BDV95DRAFT_663145</name>
</gene>
<dbReference type="Gene3D" id="3.40.50.1010">
    <property type="entry name" value="5'-nuclease"/>
    <property type="match status" value="1"/>
</dbReference>
<evidence type="ECO:0000313" key="3">
    <source>
        <dbReference type="Proteomes" id="UP000481861"/>
    </source>
</evidence>
<keyword evidence="3" id="KW-1185">Reference proteome</keyword>
<dbReference type="OrthoDB" id="5590473at2759"/>
<feature type="region of interest" description="Disordered" evidence="1">
    <location>
        <begin position="146"/>
        <end position="175"/>
    </location>
</feature>
<dbReference type="CDD" id="cd18724">
    <property type="entry name" value="PIN_LabA-like"/>
    <property type="match status" value="1"/>
</dbReference>